<reference evidence="7" key="1">
    <citation type="submission" date="2016-09" db="EMBL/GenBank/DDBJ databases">
        <authorList>
            <person name="Varghese N."/>
            <person name="Submissions S."/>
        </authorList>
    </citation>
    <scope>NUCLEOTIDE SEQUENCE [LARGE SCALE GENOMIC DNA]</scope>
    <source>
        <strain evidence="7">25nlg</strain>
    </source>
</reference>
<keyword evidence="4" id="KW-0560">Oxidoreductase</keyword>
<dbReference type="STRING" id="1464122.SAMN05421737_106139"/>
<evidence type="ECO:0000259" key="5">
    <source>
        <dbReference type="Pfam" id="PF01266"/>
    </source>
</evidence>
<comment type="similarity">
    <text evidence="2">Belongs to the DadA oxidoreductase family.</text>
</comment>
<evidence type="ECO:0000256" key="4">
    <source>
        <dbReference type="ARBA" id="ARBA00023002"/>
    </source>
</evidence>
<keyword evidence="3" id="KW-0285">Flavoprotein</keyword>
<dbReference type="PANTHER" id="PTHR13847">
    <property type="entry name" value="SARCOSINE DEHYDROGENASE-RELATED"/>
    <property type="match status" value="1"/>
</dbReference>
<protein>
    <submittedName>
        <fullName evidence="6">D-amino-acid dehydrogenase</fullName>
    </submittedName>
</protein>
<dbReference type="InterPro" id="IPR036188">
    <property type="entry name" value="FAD/NAD-bd_sf"/>
</dbReference>
<feature type="domain" description="FAD dependent oxidoreductase" evidence="5">
    <location>
        <begin position="4"/>
        <end position="347"/>
    </location>
</feature>
<dbReference type="Gene3D" id="3.30.9.10">
    <property type="entry name" value="D-Amino Acid Oxidase, subunit A, domain 2"/>
    <property type="match status" value="1"/>
</dbReference>
<dbReference type="SUPFAM" id="SSF51905">
    <property type="entry name" value="FAD/NAD(P)-binding domain"/>
    <property type="match status" value="1"/>
</dbReference>
<accession>A0A1G6JZ05</accession>
<dbReference type="Pfam" id="PF01266">
    <property type="entry name" value="DAO"/>
    <property type="match status" value="1"/>
</dbReference>
<dbReference type="GO" id="GO:0005737">
    <property type="term" value="C:cytoplasm"/>
    <property type="evidence" value="ECO:0007669"/>
    <property type="project" value="TreeGrafter"/>
</dbReference>
<dbReference type="AlphaFoldDB" id="A0A1G6JZ05"/>
<dbReference type="InterPro" id="IPR006076">
    <property type="entry name" value="FAD-dep_OxRdtase"/>
</dbReference>
<organism evidence="6 7">
    <name type="scientific">Shouchella lonarensis</name>
    <dbReference type="NCBI Taxonomy" id="1464122"/>
    <lineage>
        <taxon>Bacteria</taxon>
        <taxon>Bacillati</taxon>
        <taxon>Bacillota</taxon>
        <taxon>Bacilli</taxon>
        <taxon>Bacillales</taxon>
        <taxon>Bacillaceae</taxon>
        <taxon>Shouchella</taxon>
    </lineage>
</organism>
<evidence type="ECO:0000313" key="6">
    <source>
        <dbReference type="EMBL" id="SDC24039.1"/>
    </source>
</evidence>
<gene>
    <name evidence="6" type="ORF">SAMN05421737_106139</name>
</gene>
<dbReference type="SUPFAM" id="SSF54373">
    <property type="entry name" value="FAD-linked reductases, C-terminal domain"/>
    <property type="match status" value="1"/>
</dbReference>
<dbReference type="OrthoDB" id="9805337at2"/>
<proteinExistence type="inferred from homology"/>
<dbReference type="GO" id="GO:0016491">
    <property type="term" value="F:oxidoreductase activity"/>
    <property type="evidence" value="ECO:0007669"/>
    <property type="project" value="UniProtKB-KW"/>
</dbReference>
<dbReference type="EMBL" id="FMYM01000006">
    <property type="protein sequence ID" value="SDC24039.1"/>
    <property type="molecule type" value="Genomic_DNA"/>
</dbReference>
<evidence type="ECO:0000256" key="2">
    <source>
        <dbReference type="ARBA" id="ARBA00009410"/>
    </source>
</evidence>
<evidence type="ECO:0000256" key="3">
    <source>
        <dbReference type="ARBA" id="ARBA00022630"/>
    </source>
</evidence>
<comment type="cofactor">
    <cofactor evidence="1">
        <name>FAD</name>
        <dbReference type="ChEBI" id="CHEBI:57692"/>
    </cofactor>
</comment>
<dbReference type="Gene3D" id="3.50.50.60">
    <property type="entry name" value="FAD/NAD(P)-binding domain"/>
    <property type="match status" value="1"/>
</dbReference>
<dbReference type="Proteomes" id="UP000242662">
    <property type="component" value="Unassembled WGS sequence"/>
</dbReference>
<sequence>MKHIAIIGGGIVGSSTAYHLAKKGYDVTLIDANHRGKATDAAAGIVCPWLTKRRNKAWYALVRRGAAYYPTLIDQLTRDGQEETGYKQVGALWLHPDEKQVEATLQRALQKRIEAPEIGELDILDHCSARALFPPLADHFVALHVAGGARVDGRTLTRAMQQAATQHGATYVEKTASLQTRGEKVGLFINEDYVSTDEIVVTAGAWATSLLAPLGIKLHVREQKGQMIHLQVRDDTNDWPVVMPPGNQYLLAFNEGRIVCGTTHEDGTNFDARITASAVHTLFDHALQTAPGLSQATWLEARVGFRPVVPHFLPVFGTIPSFPHVWLANGLGSSGLTTGPYIGHILASSIAGEPVTIDLNHYNVETIIG</sequence>
<keyword evidence="7" id="KW-1185">Reference proteome</keyword>
<evidence type="ECO:0000256" key="1">
    <source>
        <dbReference type="ARBA" id="ARBA00001974"/>
    </source>
</evidence>
<evidence type="ECO:0000313" key="7">
    <source>
        <dbReference type="Proteomes" id="UP000242662"/>
    </source>
</evidence>
<name>A0A1G6JZ05_9BACI</name>
<dbReference type="PANTHER" id="PTHR13847:SF286">
    <property type="entry name" value="D-AMINO ACID DEHYDROGENASE"/>
    <property type="match status" value="1"/>
</dbReference>